<accession>A0A543HW46</accession>
<dbReference type="AlphaFoldDB" id="A0A543HW46"/>
<reference evidence="1 2" key="1">
    <citation type="submission" date="2019-06" db="EMBL/GenBank/DDBJ databases">
        <title>Genome sequencing of plant associated microbes to promote plant fitness in Sorghum bicolor and Oryza sativa.</title>
        <authorList>
            <person name="Coleman-Derr D."/>
        </authorList>
    </citation>
    <scope>NUCLEOTIDE SEQUENCE [LARGE SCALE GENOMIC DNA]</scope>
    <source>
        <strain evidence="1 2">KV-663</strain>
    </source>
</reference>
<comment type="caution">
    <text evidence="1">The sequence shown here is derived from an EMBL/GenBank/DDBJ whole genome shotgun (WGS) entry which is preliminary data.</text>
</comment>
<evidence type="ECO:0000313" key="1">
    <source>
        <dbReference type="EMBL" id="TQM62512.1"/>
    </source>
</evidence>
<dbReference type="EMBL" id="VFPM01000002">
    <property type="protein sequence ID" value="TQM62512.1"/>
    <property type="molecule type" value="Genomic_DNA"/>
</dbReference>
<evidence type="ECO:0000313" key="2">
    <source>
        <dbReference type="Proteomes" id="UP000316747"/>
    </source>
</evidence>
<keyword evidence="2" id="KW-1185">Reference proteome</keyword>
<dbReference type="Proteomes" id="UP000316747">
    <property type="component" value="Unassembled WGS sequence"/>
</dbReference>
<proteinExistence type="predicted"/>
<protein>
    <submittedName>
        <fullName evidence="1">Uncharacterized protein</fullName>
    </submittedName>
</protein>
<sequence>MWWRELPQILSRASAADPRAGMTVHGPFVENDQLTMYVQGPSVSTVLEFARAHVLRPSPGRVIAYVSAPGMPAPQTGASVLLDATTQPTTARTR</sequence>
<name>A0A543HW46_9MICO</name>
<organism evidence="1 2">
    <name type="scientific">Humibacillus xanthopallidus</name>
    <dbReference type="NCBI Taxonomy" id="412689"/>
    <lineage>
        <taxon>Bacteria</taxon>
        <taxon>Bacillati</taxon>
        <taxon>Actinomycetota</taxon>
        <taxon>Actinomycetes</taxon>
        <taxon>Micrococcales</taxon>
        <taxon>Intrasporangiaceae</taxon>
        <taxon>Humibacillus</taxon>
    </lineage>
</organism>
<gene>
    <name evidence="1" type="ORF">FBY41_2546</name>
</gene>